<gene>
    <name evidence="2" type="ORF">EI983_06725</name>
</gene>
<evidence type="ECO:0000313" key="3">
    <source>
        <dbReference type="Proteomes" id="UP000428330"/>
    </source>
</evidence>
<dbReference type="InterPro" id="IPR035437">
    <property type="entry name" value="SNase_OB-fold_sf"/>
</dbReference>
<dbReference type="Pfam" id="PF00565">
    <property type="entry name" value="SNase"/>
    <property type="match status" value="1"/>
</dbReference>
<accession>A0A6I6ISW2</accession>
<dbReference type="OrthoDB" id="9792155at2"/>
<dbReference type="EMBL" id="CP034348">
    <property type="protein sequence ID" value="QGY00331.1"/>
    <property type="molecule type" value="Genomic_DNA"/>
</dbReference>
<protein>
    <submittedName>
        <fullName evidence="2">Thermonuclease family protein</fullName>
    </submittedName>
</protein>
<dbReference type="SUPFAM" id="SSF50199">
    <property type="entry name" value="Staphylococcal nuclease"/>
    <property type="match status" value="1"/>
</dbReference>
<dbReference type="KEGG" id="rom:EI983_06725"/>
<proteinExistence type="predicted"/>
<dbReference type="InterPro" id="IPR016071">
    <property type="entry name" value="Staphylococal_nuclease_OB-fold"/>
</dbReference>
<evidence type="ECO:0000259" key="1">
    <source>
        <dbReference type="Pfam" id="PF00565"/>
    </source>
</evidence>
<feature type="domain" description="TNase-like" evidence="1">
    <location>
        <begin position="12"/>
        <end position="86"/>
    </location>
</feature>
<dbReference type="Gene3D" id="2.40.50.90">
    <property type="match status" value="1"/>
</dbReference>
<keyword evidence="3" id="KW-1185">Reference proteome</keyword>
<evidence type="ECO:0000313" key="2">
    <source>
        <dbReference type="EMBL" id="QGY00331.1"/>
    </source>
</evidence>
<sequence>MACDGRPEVTARLQGFDTAETKEPRCDEERAHGALATDRLRQLVKRGGAEITRVGQDKYNRPLIRLSVQGEDVGETLIREGLAVPYNGGARIDWCERLR</sequence>
<organism evidence="2 3">
    <name type="scientific">Roseovarius faecimaris</name>
    <dbReference type="NCBI Taxonomy" id="2494550"/>
    <lineage>
        <taxon>Bacteria</taxon>
        <taxon>Pseudomonadati</taxon>
        <taxon>Pseudomonadota</taxon>
        <taxon>Alphaproteobacteria</taxon>
        <taxon>Rhodobacterales</taxon>
        <taxon>Roseobacteraceae</taxon>
        <taxon>Roseovarius</taxon>
    </lineage>
</organism>
<name>A0A6I6ISW2_9RHOB</name>
<reference evidence="3" key="1">
    <citation type="submission" date="2018-12" db="EMBL/GenBank/DDBJ databases">
        <title>Complete genome sequence of Roseovarius sp. MME-070.</title>
        <authorList>
            <person name="Nam Y.-D."/>
            <person name="Kang J."/>
            <person name="Chung W.-H."/>
            <person name="Park Y.S."/>
        </authorList>
    </citation>
    <scope>NUCLEOTIDE SEQUENCE [LARGE SCALE GENOMIC DNA]</scope>
    <source>
        <strain evidence="3">MME-070</strain>
    </source>
</reference>
<dbReference type="Proteomes" id="UP000428330">
    <property type="component" value="Chromosome"/>
</dbReference>
<dbReference type="AlphaFoldDB" id="A0A6I6ISW2"/>